<gene>
    <name evidence="2" type="ORF">BTUL_0042g00800</name>
</gene>
<feature type="compositionally biased region" description="Low complexity" evidence="1">
    <location>
        <begin position="24"/>
        <end position="33"/>
    </location>
</feature>
<comment type="caution">
    <text evidence="2">The sequence shown here is derived from an EMBL/GenBank/DDBJ whole genome shotgun (WGS) entry which is preliminary data.</text>
</comment>
<feature type="region of interest" description="Disordered" evidence="1">
    <location>
        <begin position="1"/>
        <end position="100"/>
    </location>
</feature>
<feature type="compositionally biased region" description="Basic and acidic residues" evidence="1">
    <location>
        <begin position="70"/>
        <end position="95"/>
    </location>
</feature>
<feature type="region of interest" description="Disordered" evidence="1">
    <location>
        <begin position="168"/>
        <end position="208"/>
    </location>
</feature>
<evidence type="ECO:0000313" key="3">
    <source>
        <dbReference type="Proteomes" id="UP000297777"/>
    </source>
</evidence>
<accession>A0A4Z1EV67</accession>
<proteinExistence type="predicted"/>
<feature type="compositionally biased region" description="Basic and acidic residues" evidence="1">
    <location>
        <begin position="240"/>
        <end position="280"/>
    </location>
</feature>
<dbReference type="AlphaFoldDB" id="A0A4Z1EV67"/>
<feature type="compositionally biased region" description="Basic and acidic residues" evidence="1">
    <location>
        <begin position="182"/>
        <end position="208"/>
    </location>
</feature>
<evidence type="ECO:0000313" key="2">
    <source>
        <dbReference type="EMBL" id="TGO15309.1"/>
    </source>
</evidence>
<dbReference type="Proteomes" id="UP000297777">
    <property type="component" value="Unassembled WGS sequence"/>
</dbReference>
<sequence>MTTQSGKDPIRRGAPPHERRDYLSKTPDSPTSSSRRDRISREIKVLEDKRRDYEKRYGSITSRKLPNSETSRENPPPKELEERSNYGWGEIKDYPADSSEGEESVHWLDALIAENLSPAEFSDRLKKINAQPDPYIEDLKRSNAELDATMQRHKERKAEIFRKKEELAAWKSTGKPPRRAGRFGDRNSSEDEYQRRERERSRIQREYGEPSQLLDWIVPDVRNVNGGKSRGYEDTGDWWEPTHKESQDPVIKAEAEAEAESTKPSDSGKSKGHENAEDWWKPFQRAPRKPVTTTLKDPLRIKPSTKSAEWEEGLGSVEKHIQPFAGGHLPFHNEPESPLDAAERLENQLDANEEYKYKSKYKRPSAVDFQEPLDANKEYIHKHKIKRNYKSPSVMNVQEPLDSNKQDKIKKSSPVTEKVVQNAPLPVSSAARNDRNRYTLSWMETLMVLVIGIAVGEMALRLLNIPADAEDISGSLKWGLGKTRE</sequence>
<keyword evidence="3" id="KW-1185">Reference proteome</keyword>
<feature type="region of interest" description="Disordered" evidence="1">
    <location>
        <begin position="224"/>
        <end position="312"/>
    </location>
</feature>
<evidence type="ECO:0000256" key="1">
    <source>
        <dbReference type="SAM" id="MobiDB-lite"/>
    </source>
</evidence>
<dbReference type="EMBL" id="PQXH01000042">
    <property type="protein sequence ID" value="TGO15309.1"/>
    <property type="molecule type" value="Genomic_DNA"/>
</dbReference>
<feature type="compositionally biased region" description="Basic and acidic residues" evidence="1">
    <location>
        <begin position="8"/>
        <end position="23"/>
    </location>
</feature>
<feature type="compositionally biased region" description="Basic and acidic residues" evidence="1">
    <location>
        <begin position="34"/>
        <end position="57"/>
    </location>
</feature>
<feature type="compositionally biased region" description="Polar residues" evidence="1">
    <location>
        <begin position="59"/>
        <end position="69"/>
    </location>
</feature>
<reference evidence="2 3" key="1">
    <citation type="submission" date="2017-12" db="EMBL/GenBank/DDBJ databases">
        <title>Comparative genomics of Botrytis spp.</title>
        <authorList>
            <person name="Valero-Jimenez C.A."/>
            <person name="Tapia P."/>
            <person name="Veloso J."/>
            <person name="Silva-Moreno E."/>
            <person name="Staats M."/>
            <person name="Valdes J.H."/>
            <person name="Van Kan J.A.L."/>
        </authorList>
    </citation>
    <scope>NUCLEOTIDE SEQUENCE [LARGE SCALE GENOMIC DNA]</scope>
    <source>
        <strain evidence="2 3">Bt9001</strain>
    </source>
</reference>
<protein>
    <submittedName>
        <fullName evidence="2">Uncharacterized protein</fullName>
    </submittedName>
</protein>
<dbReference type="OrthoDB" id="3543271at2759"/>
<organism evidence="2 3">
    <name type="scientific">Botrytis tulipae</name>
    <dbReference type="NCBI Taxonomy" id="87230"/>
    <lineage>
        <taxon>Eukaryota</taxon>
        <taxon>Fungi</taxon>
        <taxon>Dikarya</taxon>
        <taxon>Ascomycota</taxon>
        <taxon>Pezizomycotina</taxon>
        <taxon>Leotiomycetes</taxon>
        <taxon>Helotiales</taxon>
        <taxon>Sclerotiniaceae</taxon>
        <taxon>Botrytis</taxon>
    </lineage>
</organism>
<name>A0A4Z1EV67_9HELO</name>